<feature type="domain" description="GP-PDE" evidence="1">
    <location>
        <begin position="81"/>
        <end position="176"/>
    </location>
</feature>
<dbReference type="InterPro" id="IPR030395">
    <property type="entry name" value="GP_PDE_dom"/>
</dbReference>
<dbReference type="GO" id="GO:0008081">
    <property type="term" value="F:phosphoric diester hydrolase activity"/>
    <property type="evidence" value="ECO:0007669"/>
    <property type="project" value="InterPro"/>
</dbReference>
<dbReference type="SUPFAM" id="SSF51695">
    <property type="entry name" value="PLC-like phosphodiesterases"/>
    <property type="match status" value="1"/>
</dbReference>
<dbReference type="GO" id="GO:0006629">
    <property type="term" value="P:lipid metabolic process"/>
    <property type="evidence" value="ECO:0007669"/>
    <property type="project" value="InterPro"/>
</dbReference>
<protein>
    <recommendedName>
        <fullName evidence="1">GP-PDE domain-containing protein</fullName>
    </recommendedName>
</protein>
<dbReference type="STRING" id="1117702.AQZ52_03735"/>
<gene>
    <name evidence="2" type="ORF">AQZ52_03735</name>
</gene>
<dbReference type="InterPro" id="IPR017946">
    <property type="entry name" value="PLC-like_Pdiesterase_TIM-brl"/>
</dbReference>
<name>A0A117UWZ3_9SPHN</name>
<keyword evidence="3" id="KW-1185">Reference proteome</keyword>
<dbReference type="Proteomes" id="UP000058012">
    <property type="component" value="Unassembled WGS sequence"/>
</dbReference>
<dbReference type="Gene3D" id="3.20.20.190">
    <property type="entry name" value="Phosphatidylinositol (PI) phosphodiesterase"/>
    <property type="match status" value="1"/>
</dbReference>
<sequence length="359" mass="37599">MSGKSNTVSGARFSVIWLRGLAFFGALGFLALTFVNASWLADNPKGHLRLIANGGISQQYTAAGRSSPCPATAIQPPLHDYIADTARSVQMARRMGADLVTLDVARTADDALVLYPDAELDCRSNGKGPVAAQPLKAVQALDPGYGYTADGGKTFPLRGKAINTIPTLDEVIEADPKGRYFFRFVADDAQAAKVLAARLKALGRDPVTAGDGFSGGPAAIAAVRAAWPGAWAFDPAQASACTAAYRATGWIGFLPGACKGGTMLAPLDATFTLWGWPNLTVNRMTAGGGQMLAVRTGAGTGVGTGLLHARDLPSIPITYRGYVLVDDYWTVGPALRPTLDKRTNAEALAAQERDEAASE</sequence>
<dbReference type="OrthoDB" id="9795622at2"/>
<organism evidence="2 3">
    <name type="scientific">Novosphingobium fuchskuhlense</name>
    <dbReference type="NCBI Taxonomy" id="1117702"/>
    <lineage>
        <taxon>Bacteria</taxon>
        <taxon>Pseudomonadati</taxon>
        <taxon>Pseudomonadota</taxon>
        <taxon>Alphaproteobacteria</taxon>
        <taxon>Sphingomonadales</taxon>
        <taxon>Sphingomonadaceae</taxon>
        <taxon>Novosphingobium</taxon>
    </lineage>
</organism>
<comment type="caution">
    <text evidence="2">The sequence shown here is derived from an EMBL/GenBank/DDBJ whole genome shotgun (WGS) entry which is preliminary data.</text>
</comment>
<dbReference type="Pfam" id="PF03009">
    <property type="entry name" value="GDPD"/>
    <property type="match status" value="1"/>
</dbReference>
<accession>A0A117UWZ3</accession>
<proteinExistence type="predicted"/>
<evidence type="ECO:0000313" key="2">
    <source>
        <dbReference type="EMBL" id="KUR72381.1"/>
    </source>
</evidence>
<evidence type="ECO:0000313" key="3">
    <source>
        <dbReference type="Proteomes" id="UP000058012"/>
    </source>
</evidence>
<evidence type="ECO:0000259" key="1">
    <source>
        <dbReference type="Pfam" id="PF03009"/>
    </source>
</evidence>
<reference evidence="2 3" key="1">
    <citation type="submission" date="2015-10" db="EMBL/GenBank/DDBJ databases">
        <title>Draft genome sequence of Novosphingobium fuchskuhlense DSM 25065 isolated from a surface water sample of the southwest basin of Lake Grosse Fuchskuhle.</title>
        <authorList>
            <person name="Ruckert C."/>
            <person name="Winkler A."/>
            <person name="Glaeser J."/>
            <person name="Grossart H.-P."/>
            <person name="Kalinowski J."/>
            <person name="Glaeser S."/>
        </authorList>
    </citation>
    <scope>NUCLEOTIDE SEQUENCE [LARGE SCALE GENOMIC DNA]</scope>
    <source>
        <strain evidence="2 3">FNE08-7</strain>
    </source>
</reference>
<dbReference type="EMBL" id="LLZS01000003">
    <property type="protein sequence ID" value="KUR72381.1"/>
    <property type="molecule type" value="Genomic_DNA"/>
</dbReference>
<dbReference type="AlphaFoldDB" id="A0A117UWZ3"/>